<dbReference type="PANTHER" id="PTHR11908">
    <property type="entry name" value="XANTHINE DEHYDROGENASE"/>
    <property type="match status" value="1"/>
</dbReference>
<evidence type="ECO:0000313" key="3">
    <source>
        <dbReference type="EMBL" id="HHF53485.1"/>
    </source>
</evidence>
<protein>
    <submittedName>
        <fullName evidence="3">Aldehyde oxidase</fullName>
    </submittedName>
</protein>
<dbReference type="Proteomes" id="UP000886050">
    <property type="component" value="Unassembled WGS sequence"/>
</dbReference>
<dbReference type="EMBL" id="DRTX01000200">
    <property type="protein sequence ID" value="HHF53485.1"/>
    <property type="molecule type" value="Genomic_DNA"/>
</dbReference>
<dbReference type="InterPro" id="IPR008274">
    <property type="entry name" value="AldOxase/xan_DH_MoCoBD1"/>
</dbReference>
<dbReference type="AlphaFoldDB" id="A0A7V5HP15"/>
<dbReference type="FunFam" id="3.30.365.10:FF:000001">
    <property type="entry name" value="Xanthine dehydrogenase oxidase"/>
    <property type="match status" value="1"/>
</dbReference>
<dbReference type="Gene3D" id="3.30.365.10">
    <property type="entry name" value="Aldehyde oxidase/xanthine dehydrogenase, molybdopterin binding domain"/>
    <property type="match status" value="4"/>
</dbReference>
<dbReference type="SUPFAM" id="SSF54665">
    <property type="entry name" value="CO dehydrogenase molybdoprotein N-domain-like"/>
    <property type="match status" value="1"/>
</dbReference>
<comment type="caution">
    <text evidence="3">The sequence shown here is derived from an EMBL/GenBank/DDBJ whole genome shotgun (WGS) entry which is preliminary data.</text>
</comment>
<dbReference type="InterPro" id="IPR037165">
    <property type="entry name" value="AldOxase/xan_DH_Mopterin-bd_sf"/>
</dbReference>
<dbReference type="InterPro" id="IPR046867">
    <property type="entry name" value="AldOxase/xan_DH_MoCoBD2"/>
</dbReference>
<dbReference type="GO" id="GO:0016491">
    <property type="term" value="F:oxidoreductase activity"/>
    <property type="evidence" value="ECO:0007669"/>
    <property type="project" value="InterPro"/>
</dbReference>
<dbReference type="InterPro" id="IPR016208">
    <property type="entry name" value="Ald_Oxase/xanthine_DH-like"/>
</dbReference>
<name>A0A7V5HP15_UNCW3</name>
<accession>A0A7V5HP15</accession>
<comment type="cofactor">
    <cofactor evidence="1">
        <name>Mo-molybdopterin cytosine dinucleotide</name>
        <dbReference type="ChEBI" id="CHEBI:71308"/>
    </cofactor>
</comment>
<dbReference type="SMART" id="SM01008">
    <property type="entry name" value="Ald_Xan_dh_C"/>
    <property type="match status" value="1"/>
</dbReference>
<dbReference type="SUPFAM" id="SSF56003">
    <property type="entry name" value="Molybdenum cofactor-binding domain"/>
    <property type="match status" value="1"/>
</dbReference>
<reference evidence="3" key="1">
    <citation type="journal article" date="2020" name="mSystems">
        <title>Genome- and Community-Level Interaction Insights into Carbon Utilization and Element Cycling Functions of Hydrothermarchaeota in Hydrothermal Sediment.</title>
        <authorList>
            <person name="Zhou Z."/>
            <person name="Liu Y."/>
            <person name="Xu W."/>
            <person name="Pan J."/>
            <person name="Luo Z.H."/>
            <person name="Li M."/>
        </authorList>
    </citation>
    <scope>NUCLEOTIDE SEQUENCE [LARGE SCALE GENOMIC DNA]</scope>
    <source>
        <strain evidence="3">HyVt-96</strain>
    </source>
</reference>
<dbReference type="InterPro" id="IPR036856">
    <property type="entry name" value="Ald_Oxase/Xan_DH_a/b_sf"/>
</dbReference>
<gene>
    <name evidence="3" type="ORF">ENL43_03875</name>
</gene>
<dbReference type="PANTHER" id="PTHR11908:SF157">
    <property type="entry name" value="XANTHINE DEHYDROGENASE SUBUNIT D-RELATED"/>
    <property type="match status" value="1"/>
</dbReference>
<proteinExistence type="predicted"/>
<dbReference type="GO" id="GO:0005506">
    <property type="term" value="F:iron ion binding"/>
    <property type="evidence" value="ECO:0007669"/>
    <property type="project" value="InterPro"/>
</dbReference>
<dbReference type="InterPro" id="IPR000674">
    <property type="entry name" value="Ald_Oxase/Xan_DH_a/b"/>
</dbReference>
<sequence>IKIPPLPSGYFIVDKDDIPGKNRVKMILDDMPFFAEDVVNYVGEPILLVVGPDLEKVYEIASHVKIDYEDLPPIFSMKEALAGNKPPIYGEDNLFGDYYFEKGDLDSCFKKAGLVIEDEYRTGYQEHIYLEPQGMLGIYENGKVTVYGSMQCPYYVKNALIEALGWPEDRVRVVATTTGGGFGGKEEYPSLIAGHVALAAIKTKKPVKLIFDRREDIEVTTKRHPSLIKFRTALDDSYNITGMDIDIILDGGAYAGLSTVVLQRAMFAATGVYRIPNVRVRGRVVATNKVPSGAFRGFGAPQAFFAIEMHMHHLAQKLGIDPLEFKLKHALKKGDYTSTGGLIRSEVKLKEMVEIIDSMSSYRDKYRKFKKEKKKLKGIGISLFFHGCGFTGKGEEIIKGKVKLRKRRDGKVEILVANVDMGQGPLTTLRKIVSYTLDIPMDDVIYENPDTDKVPDSGPTVASRTVMIVGGLLERAARELRERWNEAPELEVSRVYKHPEYIRWNQDKMEGDAYPEYSWGTNVVEVEVDPVTYEVEVKGVWAVYDIGVAIDERIIKGQIEGGIVQGLAYALMEKMEIKNGKILHNTLTDYIIPTSRDFPGIESRLIENPYKYGPFGAKCAGELPFVGAAPAVCAAIQHALGIPVKKIPVTPEDIMDLKERGSED</sequence>
<dbReference type="Pfam" id="PF02738">
    <property type="entry name" value="MoCoBD_1"/>
    <property type="match status" value="1"/>
</dbReference>
<dbReference type="Pfam" id="PF20256">
    <property type="entry name" value="MoCoBD_2"/>
    <property type="match status" value="1"/>
</dbReference>
<feature type="non-terminal residue" evidence="3">
    <location>
        <position position="1"/>
    </location>
</feature>
<dbReference type="Gene3D" id="3.90.1170.50">
    <property type="entry name" value="Aldehyde oxidase/xanthine dehydrogenase, a/b hammerhead"/>
    <property type="match status" value="1"/>
</dbReference>
<evidence type="ECO:0000256" key="1">
    <source>
        <dbReference type="ARBA" id="ARBA00053029"/>
    </source>
</evidence>
<organism evidence="3">
    <name type="scientific">candidate division WOR-3 bacterium</name>
    <dbReference type="NCBI Taxonomy" id="2052148"/>
    <lineage>
        <taxon>Bacteria</taxon>
        <taxon>Bacteria division WOR-3</taxon>
    </lineage>
</organism>
<evidence type="ECO:0000259" key="2">
    <source>
        <dbReference type="SMART" id="SM01008"/>
    </source>
</evidence>
<feature type="domain" description="Aldehyde oxidase/xanthine dehydrogenase a/b hammerhead" evidence="2">
    <location>
        <begin position="1"/>
        <end position="72"/>
    </location>
</feature>